<name>A0A382NSB0_9ZZZZ</name>
<reference evidence="1" key="1">
    <citation type="submission" date="2018-05" db="EMBL/GenBank/DDBJ databases">
        <authorList>
            <person name="Lanie J.A."/>
            <person name="Ng W.-L."/>
            <person name="Kazmierczak K.M."/>
            <person name="Andrzejewski T.M."/>
            <person name="Davidsen T.M."/>
            <person name="Wayne K.J."/>
            <person name="Tettelin H."/>
            <person name="Glass J.I."/>
            <person name="Rusch D."/>
            <person name="Podicherti R."/>
            <person name="Tsui H.-C.T."/>
            <person name="Winkler M.E."/>
        </authorList>
    </citation>
    <scope>NUCLEOTIDE SEQUENCE</scope>
</reference>
<sequence length="364" mass="38869">SGAAADASETIRLVDIDYQQQPAFFETMVARFYVGYGTSTLGLPGDAEQPAPHFYTSGTPGSYLESAYPLPGAMMNHFVLSNWYDSERCELLDNGSQVDESCTNPNVGSANTQVKIMKYYSGATLEGTVELDGFGPVPNARVMIERDAFSGEESADENGHVADGDDRTYWIPIGVTDADENGRFSFTVPAGKLRISAFFGEPDLDAARSVLMTTDVGQSLSDIFQENTPNRNINPITGILANVSGSTWLSETIVNVSGPAGHSNGEEVVYGNLSVAPSFATGRLVWSGAEFFDGDALTNVSIEISPSWDQVQLEPYTVDTSSGVVEGHDLSFQGIGEVTFTGEGTVVSQGIVTVSDFTGNYTQT</sequence>
<accession>A0A382NSB0</accession>
<gene>
    <name evidence="1" type="ORF">METZ01_LOCUS316830</name>
</gene>
<dbReference type="AlphaFoldDB" id="A0A382NSB0"/>
<protein>
    <submittedName>
        <fullName evidence="1">Uncharacterized protein</fullName>
    </submittedName>
</protein>
<organism evidence="1">
    <name type="scientific">marine metagenome</name>
    <dbReference type="NCBI Taxonomy" id="408172"/>
    <lineage>
        <taxon>unclassified sequences</taxon>
        <taxon>metagenomes</taxon>
        <taxon>ecological metagenomes</taxon>
    </lineage>
</organism>
<feature type="non-terminal residue" evidence="1">
    <location>
        <position position="1"/>
    </location>
</feature>
<evidence type="ECO:0000313" key="1">
    <source>
        <dbReference type="EMBL" id="SVC63976.1"/>
    </source>
</evidence>
<feature type="non-terminal residue" evidence="1">
    <location>
        <position position="364"/>
    </location>
</feature>
<dbReference type="EMBL" id="UINC01102389">
    <property type="protein sequence ID" value="SVC63976.1"/>
    <property type="molecule type" value="Genomic_DNA"/>
</dbReference>
<proteinExistence type="predicted"/>